<dbReference type="EMBL" id="FORF01000030">
    <property type="protein sequence ID" value="SFJ57635.1"/>
    <property type="molecule type" value="Genomic_DNA"/>
</dbReference>
<organism evidence="1 2">
    <name type="scientific">Aquamicrobium aerolatum DSM 21857</name>
    <dbReference type="NCBI Taxonomy" id="1121003"/>
    <lineage>
        <taxon>Bacteria</taxon>
        <taxon>Pseudomonadati</taxon>
        <taxon>Pseudomonadota</taxon>
        <taxon>Alphaproteobacteria</taxon>
        <taxon>Hyphomicrobiales</taxon>
        <taxon>Phyllobacteriaceae</taxon>
        <taxon>Aerobium</taxon>
    </lineage>
</organism>
<name>A0A1I3SFY1_9HYPH</name>
<evidence type="ECO:0000313" key="2">
    <source>
        <dbReference type="Proteomes" id="UP000242763"/>
    </source>
</evidence>
<proteinExistence type="predicted"/>
<evidence type="ECO:0000313" key="1">
    <source>
        <dbReference type="EMBL" id="SFJ57635.1"/>
    </source>
</evidence>
<sequence length="82" mass="9052">MLAEKTLYIVQQFEKQGRRLVQGRQMDFKTADEAIKRAERDAGRAAGVIAVQQTVDTETGEVLEEPIILAQYGDVPMGISGD</sequence>
<reference evidence="2" key="1">
    <citation type="submission" date="2016-10" db="EMBL/GenBank/DDBJ databases">
        <authorList>
            <person name="Varghese N."/>
            <person name="Submissions S."/>
        </authorList>
    </citation>
    <scope>NUCLEOTIDE SEQUENCE [LARGE SCALE GENOMIC DNA]</scope>
    <source>
        <strain evidence="2">DSM 21857</strain>
    </source>
</reference>
<gene>
    <name evidence="1" type="ORF">SAMN03080618_03366</name>
</gene>
<protein>
    <submittedName>
        <fullName evidence="1">Uncharacterized protein</fullName>
    </submittedName>
</protein>
<dbReference type="AlphaFoldDB" id="A0A1I3SFY1"/>
<keyword evidence="2" id="KW-1185">Reference proteome</keyword>
<accession>A0A1I3SFY1</accession>
<dbReference type="Proteomes" id="UP000242763">
    <property type="component" value="Unassembled WGS sequence"/>
</dbReference>
<dbReference type="RefSeq" id="WP_244523308.1">
    <property type="nucleotide sequence ID" value="NZ_FORF01000030.1"/>
</dbReference>
<dbReference type="STRING" id="1121003.SAMN03080618_03366"/>